<dbReference type="InterPro" id="IPR024414">
    <property type="entry name" value="Uncharacterised_PrgI"/>
</dbReference>
<evidence type="ECO:0000313" key="3">
    <source>
        <dbReference type="Proteomes" id="UP000176329"/>
    </source>
</evidence>
<dbReference type="Proteomes" id="UP000176329">
    <property type="component" value="Unassembled WGS sequence"/>
</dbReference>
<gene>
    <name evidence="2" type="ORF">A2848_02630</name>
</gene>
<dbReference type="AlphaFoldDB" id="A0A1F6LVL1"/>
<name>A0A1F6LVL1_9BACT</name>
<evidence type="ECO:0000256" key="1">
    <source>
        <dbReference type="SAM" id="Phobius"/>
    </source>
</evidence>
<sequence>MPQQFVVPQFIDAEPKLLGPVTPRQFIILFATVLVCALMKVILPFWAFILVSVILAGLGLTLAFVKINGQSFHYFLLNMLQTMRKPKIRVWQKDLSDAYLRQFIQREEIIVATKFERKQFVGVSRLNELSLIVNTGGVYRPERDDVL</sequence>
<feature type="transmembrane region" description="Helical" evidence="1">
    <location>
        <begin position="53"/>
        <end position="77"/>
    </location>
</feature>
<dbReference type="EMBL" id="MFPV01000004">
    <property type="protein sequence ID" value="OGH63431.1"/>
    <property type="molecule type" value="Genomic_DNA"/>
</dbReference>
<comment type="caution">
    <text evidence="2">The sequence shown here is derived from an EMBL/GenBank/DDBJ whole genome shotgun (WGS) entry which is preliminary data.</text>
</comment>
<protein>
    <recommendedName>
        <fullName evidence="4">PrgI family protein</fullName>
    </recommendedName>
</protein>
<keyword evidence="1" id="KW-1133">Transmembrane helix</keyword>
<feature type="transmembrane region" description="Helical" evidence="1">
    <location>
        <begin position="26"/>
        <end position="47"/>
    </location>
</feature>
<accession>A0A1F6LVL1</accession>
<evidence type="ECO:0000313" key="2">
    <source>
        <dbReference type="EMBL" id="OGH63431.1"/>
    </source>
</evidence>
<proteinExistence type="predicted"/>
<dbReference type="Pfam" id="PF12666">
    <property type="entry name" value="PrgI"/>
    <property type="match status" value="1"/>
</dbReference>
<keyword evidence="1" id="KW-0812">Transmembrane</keyword>
<organism evidence="2 3">
    <name type="scientific">Candidatus Magasanikbacteria bacterium RIFCSPHIGHO2_01_FULL_50_8</name>
    <dbReference type="NCBI Taxonomy" id="1798674"/>
    <lineage>
        <taxon>Bacteria</taxon>
        <taxon>Candidatus Magasanikiibacteriota</taxon>
    </lineage>
</organism>
<keyword evidence="1" id="KW-0472">Membrane</keyword>
<reference evidence="2 3" key="1">
    <citation type="journal article" date="2016" name="Nat. Commun.">
        <title>Thousands of microbial genomes shed light on interconnected biogeochemical processes in an aquifer system.</title>
        <authorList>
            <person name="Anantharaman K."/>
            <person name="Brown C.T."/>
            <person name="Hug L.A."/>
            <person name="Sharon I."/>
            <person name="Castelle C.J."/>
            <person name="Probst A.J."/>
            <person name="Thomas B.C."/>
            <person name="Singh A."/>
            <person name="Wilkins M.J."/>
            <person name="Karaoz U."/>
            <person name="Brodie E.L."/>
            <person name="Williams K.H."/>
            <person name="Hubbard S.S."/>
            <person name="Banfield J.F."/>
        </authorList>
    </citation>
    <scope>NUCLEOTIDE SEQUENCE [LARGE SCALE GENOMIC DNA]</scope>
</reference>
<evidence type="ECO:0008006" key="4">
    <source>
        <dbReference type="Google" id="ProtNLM"/>
    </source>
</evidence>